<dbReference type="InterPro" id="IPR000835">
    <property type="entry name" value="HTH_MarR-typ"/>
</dbReference>
<keyword evidence="3" id="KW-1185">Reference proteome</keyword>
<name>A0A2W2B8T2_9HYPH</name>
<dbReference type="Gene3D" id="1.10.10.10">
    <property type="entry name" value="Winged helix-like DNA-binding domain superfamily/Winged helix DNA-binding domain"/>
    <property type="match status" value="1"/>
</dbReference>
<comment type="caution">
    <text evidence="2">The sequence shown here is derived from an EMBL/GenBank/DDBJ whole genome shotgun (WGS) entry which is preliminary data.</text>
</comment>
<organism evidence="2 3">
    <name type="scientific">Aestuariivirga litoralis</name>
    <dbReference type="NCBI Taxonomy" id="2650924"/>
    <lineage>
        <taxon>Bacteria</taxon>
        <taxon>Pseudomonadati</taxon>
        <taxon>Pseudomonadota</taxon>
        <taxon>Alphaproteobacteria</taxon>
        <taxon>Hyphomicrobiales</taxon>
        <taxon>Aestuariivirgaceae</taxon>
        <taxon>Aestuariivirga</taxon>
    </lineage>
</organism>
<dbReference type="InterPro" id="IPR036388">
    <property type="entry name" value="WH-like_DNA-bd_sf"/>
</dbReference>
<protein>
    <submittedName>
        <fullName evidence="2">MarR family transcriptional regulator</fullName>
    </submittedName>
</protein>
<evidence type="ECO:0000259" key="1">
    <source>
        <dbReference type="SMART" id="SM00347"/>
    </source>
</evidence>
<dbReference type="InterPro" id="IPR039422">
    <property type="entry name" value="MarR/SlyA-like"/>
</dbReference>
<evidence type="ECO:0000313" key="2">
    <source>
        <dbReference type="EMBL" id="PZF76488.1"/>
    </source>
</evidence>
<accession>A0A2W2B8T2</accession>
<dbReference type="SMART" id="SM00347">
    <property type="entry name" value="HTH_MARR"/>
    <property type="match status" value="1"/>
</dbReference>
<dbReference type="InterPro" id="IPR036390">
    <property type="entry name" value="WH_DNA-bd_sf"/>
</dbReference>
<reference evidence="3" key="1">
    <citation type="submission" date="2018-06" db="EMBL/GenBank/DDBJ databases">
        <title>Aestuariibacter litoralis strain KCTC 52945T.</title>
        <authorList>
            <person name="Li X."/>
            <person name="Salam N."/>
            <person name="Li J.-L."/>
            <person name="Chen Y.-M."/>
            <person name="Yang Z.-W."/>
            <person name="Zhang L.-Y."/>
            <person name="Han M.-X."/>
            <person name="Xiao M."/>
            <person name="Li W.-J."/>
        </authorList>
    </citation>
    <scope>NUCLEOTIDE SEQUENCE [LARGE SCALE GENOMIC DNA]</scope>
    <source>
        <strain evidence="3">KCTC 52945</strain>
    </source>
</reference>
<dbReference type="RefSeq" id="WP_111198724.1">
    <property type="nucleotide sequence ID" value="NZ_QKVK01000005.1"/>
</dbReference>
<gene>
    <name evidence="2" type="ORF">DK847_11800</name>
</gene>
<dbReference type="PANTHER" id="PTHR33164:SF89">
    <property type="entry name" value="MARR FAMILY REGULATORY PROTEIN"/>
    <property type="match status" value="1"/>
</dbReference>
<dbReference type="GO" id="GO:0006950">
    <property type="term" value="P:response to stress"/>
    <property type="evidence" value="ECO:0007669"/>
    <property type="project" value="TreeGrafter"/>
</dbReference>
<dbReference type="PANTHER" id="PTHR33164">
    <property type="entry name" value="TRANSCRIPTIONAL REGULATOR, MARR FAMILY"/>
    <property type="match status" value="1"/>
</dbReference>
<dbReference type="SUPFAM" id="SSF46785">
    <property type="entry name" value="Winged helix' DNA-binding domain"/>
    <property type="match status" value="1"/>
</dbReference>
<feature type="domain" description="HTH marR-type" evidence="1">
    <location>
        <begin position="26"/>
        <end position="139"/>
    </location>
</feature>
<sequence>MSSDEDEGDGHMIAWPLERLARVLRAREHEDGLNPAQREALRYLARANRFSNTAQALTRYLGATKGTISQTLMALERKGLITKAKRNARKAVQLTLTQQGLAVLAKDPWMELSSGVEELGGKTRRRMQRGLEELLARELKRAGLASYGLCASCRFFREKGRDGDAKGPHLCMLFEDALSNDDAARICAAHEPAS</sequence>
<evidence type="ECO:0000313" key="3">
    <source>
        <dbReference type="Proteomes" id="UP000248795"/>
    </source>
</evidence>
<proteinExistence type="predicted"/>
<dbReference type="EMBL" id="QKVK01000005">
    <property type="protein sequence ID" value="PZF76488.1"/>
    <property type="molecule type" value="Genomic_DNA"/>
</dbReference>
<dbReference type="GO" id="GO:0003700">
    <property type="term" value="F:DNA-binding transcription factor activity"/>
    <property type="evidence" value="ECO:0007669"/>
    <property type="project" value="InterPro"/>
</dbReference>
<dbReference type="AlphaFoldDB" id="A0A2W2B8T2"/>
<dbReference type="Proteomes" id="UP000248795">
    <property type="component" value="Unassembled WGS sequence"/>
</dbReference>
<dbReference type="Pfam" id="PF12802">
    <property type="entry name" value="MarR_2"/>
    <property type="match status" value="1"/>
</dbReference>